<keyword evidence="3 5" id="KW-1133">Transmembrane helix</keyword>
<keyword evidence="2 5" id="KW-0812">Transmembrane</keyword>
<evidence type="ECO:0000313" key="7">
    <source>
        <dbReference type="EMBL" id="HJD44926.1"/>
    </source>
</evidence>
<protein>
    <submittedName>
        <fullName evidence="7">DUF1049 domain-containing protein</fullName>
    </submittedName>
</protein>
<evidence type="ECO:0000256" key="5">
    <source>
        <dbReference type="SAM" id="Phobius"/>
    </source>
</evidence>
<evidence type="ECO:0000313" key="8">
    <source>
        <dbReference type="Proteomes" id="UP000823889"/>
    </source>
</evidence>
<evidence type="ECO:0000256" key="4">
    <source>
        <dbReference type="ARBA" id="ARBA00023136"/>
    </source>
</evidence>
<dbReference type="Proteomes" id="UP000823889">
    <property type="component" value="Unassembled WGS sequence"/>
</dbReference>
<evidence type="ECO:0000256" key="3">
    <source>
        <dbReference type="ARBA" id="ARBA00022989"/>
    </source>
</evidence>
<feature type="transmembrane region" description="Helical" evidence="5">
    <location>
        <begin position="40"/>
        <end position="62"/>
    </location>
</feature>
<dbReference type="AlphaFoldDB" id="A0A9D2U8B7"/>
<reference evidence="7" key="1">
    <citation type="journal article" date="2021" name="PeerJ">
        <title>Extensive microbial diversity within the chicken gut microbiome revealed by metagenomics and culture.</title>
        <authorList>
            <person name="Gilroy R."/>
            <person name="Ravi A."/>
            <person name="Getino M."/>
            <person name="Pursley I."/>
            <person name="Horton D.L."/>
            <person name="Alikhan N.F."/>
            <person name="Baker D."/>
            <person name="Gharbi K."/>
            <person name="Hall N."/>
            <person name="Watson M."/>
            <person name="Adriaenssens E.M."/>
            <person name="Foster-Nyarko E."/>
            <person name="Jarju S."/>
            <person name="Secka A."/>
            <person name="Antonio M."/>
            <person name="Oren A."/>
            <person name="Chaudhuri R.R."/>
            <person name="La Ragione R."/>
            <person name="Hildebrand F."/>
            <person name="Pallen M.J."/>
        </authorList>
    </citation>
    <scope>NUCLEOTIDE SEQUENCE</scope>
    <source>
        <strain evidence="7">9264</strain>
    </source>
</reference>
<dbReference type="GO" id="GO:0005886">
    <property type="term" value="C:plasma membrane"/>
    <property type="evidence" value="ECO:0007669"/>
    <property type="project" value="InterPro"/>
</dbReference>
<reference evidence="7" key="2">
    <citation type="submission" date="2021-04" db="EMBL/GenBank/DDBJ databases">
        <authorList>
            <person name="Gilroy R."/>
        </authorList>
    </citation>
    <scope>NUCLEOTIDE SEQUENCE</scope>
    <source>
        <strain evidence="7">9264</strain>
    </source>
</reference>
<dbReference type="InterPro" id="IPR010445">
    <property type="entry name" value="LapA_dom"/>
</dbReference>
<dbReference type="EMBL" id="DWUQ01000162">
    <property type="protein sequence ID" value="HJD44926.1"/>
    <property type="molecule type" value="Genomic_DNA"/>
</dbReference>
<sequence>MRYVVWILRIVVLIVVLLFAKNNASPVKVTFFAEYAFTDVPLVVVMAVSLILGLLLGGLLTLGPSLRKGREITKLKREVERLELLQAEQAQRFQAQQAQHYAEQSALAESATPLAPM</sequence>
<dbReference type="Pfam" id="PF06305">
    <property type="entry name" value="LapA_dom"/>
    <property type="match status" value="1"/>
</dbReference>
<comment type="caution">
    <text evidence="7">The sequence shown here is derived from an EMBL/GenBank/DDBJ whole genome shotgun (WGS) entry which is preliminary data.</text>
</comment>
<organism evidence="7 8">
    <name type="scientific">Candidatus Paenalcaligenes intestinipullorum</name>
    <dbReference type="NCBI Taxonomy" id="2838718"/>
    <lineage>
        <taxon>Bacteria</taxon>
        <taxon>Pseudomonadati</taxon>
        <taxon>Pseudomonadota</taxon>
        <taxon>Betaproteobacteria</taxon>
        <taxon>Burkholderiales</taxon>
        <taxon>Alcaligenaceae</taxon>
        <taxon>Paenalcaligenes</taxon>
    </lineage>
</organism>
<proteinExistence type="predicted"/>
<feature type="domain" description="Lipopolysaccharide assembly protein A" evidence="6">
    <location>
        <begin position="22"/>
        <end position="83"/>
    </location>
</feature>
<evidence type="ECO:0000259" key="6">
    <source>
        <dbReference type="Pfam" id="PF06305"/>
    </source>
</evidence>
<evidence type="ECO:0000256" key="2">
    <source>
        <dbReference type="ARBA" id="ARBA00022692"/>
    </source>
</evidence>
<keyword evidence="1" id="KW-1003">Cell membrane</keyword>
<name>A0A9D2U8B7_9BURK</name>
<gene>
    <name evidence="7" type="ORF">H9906_07865</name>
</gene>
<accession>A0A9D2U8B7</accession>
<evidence type="ECO:0000256" key="1">
    <source>
        <dbReference type="ARBA" id="ARBA00022475"/>
    </source>
</evidence>
<keyword evidence="4 5" id="KW-0472">Membrane</keyword>